<protein>
    <submittedName>
        <fullName evidence="7">Amino acid transporter</fullName>
    </submittedName>
</protein>
<evidence type="ECO:0000256" key="5">
    <source>
        <dbReference type="ARBA" id="ARBA00023136"/>
    </source>
</evidence>
<dbReference type="RefSeq" id="WP_009118703.1">
    <property type="nucleotide sequence ID" value="NZ_CP059567.1"/>
</dbReference>
<feature type="transmembrane region" description="Helical" evidence="6">
    <location>
        <begin position="38"/>
        <end position="59"/>
    </location>
</feature>
<dbReference type="Proteomes" id="UP000514752">
    <property type="component" value="Chromosome"/>
</dbReference>
<keyword evidence="4 6" id="KW-1133">Transmembrane helix</keyword>
<dbReference type="GO" id="GO:0005886">
    <property type="term" value="C:plasma membrane"/>
    <property type="evidence" value="ECO:0007669"/>
    <property type="project" value="UniProtKB-SubCell"/>
</dbReference>
<keyword evidence="5 6" id="KW-0472">Membrane</keyword>
<feature type="transmembrane region" description="Helical" evidence="6">
    <location>
        <begin position="184"/>
        <end position="204"/>
    </location>
</feature>
<evidence type="ECO:0000256" key="4">
    <source>
        <dbReference type="ARBA" id="ARBA00022989"/>
    </source>
</evidence>
<comment type="subcellular location">
    <subcellularLocation>
        <location evidence="1">Cell membrane</location>
        <topology evidence="1">Multi-pass membrane protein</topology>
    </subcellularLocation>
</comment>
<evidence type="ECO:0000256" key="1">
    <source>
        <dbReference type="ARBA" id="ARBA00004651"/>
    </source>
</evidence>
<reference evidence="7 8" key="1">
    <citation type="submission" date="2020-07" db="EMBL/GenBank/DDBJ databases">
        <title>Genomic diversity of species in the Neisseriaceae family.</title>
        <authorList>
            <person name="Vincent A.T."/>
            <person name="Bernet E."/>
            <person name="Veyrier F.J."/>
        </authorList>
    </citation>
    <scope>NUCLEOTIDE SEQUENCE [LARGE SCALE GENOMIC DNA]</scope>
    <source>
        <strain evidence="7 8">DSM 22244</strain>
    </source>
</reference>
<dbReference type="EMBL" id="CP059567">
    <property type="protein sequence ID" value="QMT40821.1"/>
    <property type="molecule type" value="Genomic_DNA"/>
</dbReference>
<gene>
    <name evidence="7" type="ORF">H3L94_01815</name>
</gene>
<dbReference type="InterPro" id="IPR001123">
    <property type="entry name" value="LeuE-type"/>
</dbReference>
<evidence type="ECO:0000256" key="6">
    <source>
        <dbReference type="SAM" id="Phobius"/>
    </source>
</evidence>
<dbReference type="AlphaFoldDB" id="A0A7D7N810"/>
<proteinExistence type="predicted"/>
<evidence type="ECO:0000256" key="3">
    <source>
        <dbReference type="ARBA" id="ARBA00022692"/>
    </source>
</evidence>
<evidence type="ECO:0000313" key="7">
    <source>
        <dbReference type="EMBL" id="QMT40821.1"/>
    </source>
</evidence>
<dbReference type="PANTHER" id="PTHR30086">
    <property type="entry name" value="ARGININE EXPORTER PROTEIN ARGO"/>
    <property type="match status" value="1"/>
</dbReference>
<dbReference type="KEGG" id="nsg:H3L94_01815"/>
<evidence type="ECO:0000256" key="2">
    <source>
        <dbReference type="ARBA" id="ARBA00022475"/>
    </source>
</evidence>
<feature type="transmembrane region" description="Helical" evidence="6">
    <location>
        <begin position="127"/>
        <end position="145"/>
    </location>
</feature>
<organism evidence="7 8">
    <name type="scientific">Neisseria shayeganii</name>
    <dbReference type="NCBI Taxonomy" id="607712"/>
    <lineage>
        <taxon>Bacteria</taxon>
        <taxon>Pseudomonadati</taxon>
        <taxon>Pseudomonadota</taxon>
        <taxon>Betaproteobacteria</taxon>
        <taxon>Neisseriales</taxon>
        <taxon>Neisseriaceae</taxon>
        <taxon>Neisseria</taxon>
    </lineage>
</organism>
<feature type="transmembrane region" description="Helical" evidence="6">
    <location>
        <begin position="6"/>
        <end position="26"/>
    </location>
</feature>
<feature type="transmembrane region" description="Helical" evidence="6">
    <location>
        <begin position="151"/>
        <end position="172"/>
    </location>
</feature>
<keyword evidence="3 6" id="KW-0812">Transmembrane</keyword>
<feature type="transmembrane region" description="Helical" evidence="6">
    <location>
        <begin position="71"/>
        <end position="88"/>
    </location>
</feature>
<accession>A0A7D7N810</accession>
<dbReference type="PANTHER" id="PTHR30086:SF20">
    <property type="entry name" value="ARGININE EXPORTER PROTEIN ARGO-RELATED"/>
    <property type="match status" value="1"/>
</dbReference>
<evidence type="ECO:0000313" key="8">
    <source>
        <dbReference type="Proteomes" id="UP000514752"/>
    </source>
</evidence>
<dbReference type="GO" id="GO:0015171">
    <property type="term" value="F:amino acid transmembrane transporter activity"/>
    <property type="evidence" value="ECO:0007669"/>
    <property type="project" value="TreeGrafter"/>
</dbReference>
<dbReference type="Pfam" id="PF01810">
    <property type="entry name" value="LysE"/>
    <property type="match status" value="1"/>
</dbReference>
<keyword evidence="2" id="KW-1003">Cell membrane</keyword>
<sequence length="205" mass="22004">MWAYYLKGLMLCAGLIVAIGAQNAYVLRQGLLKQQVPLVVAFCCVCDMLLIGAGVWGLGRVAVASPGLLQAMTWGGGLFLLGYSLLAAKRAWQGGGHLVLDTEHTRPQPAGKVLATVAAMTLLNPHVYLDTVLLIGGVAAGFAAAEKWAFWLGAASMSVLWFCSLGFGARLLQPLFRREGVWRLLDTLIALMMAYLGIGLLRTVW</sequence>
<name>A0A7D7N810_9NEIS</name>